<reference evidence="3 5" key="2">
    <citation type="submission" date="2017-04" db="EMBL/GenBank/DDBJ databases">
        <authorList>
            <person name="Afonso C.L."/>
            <person name="Miller P.J."/>
            <person name="Scott M.A."/>
            <person name="Spackman E."/>
            <person name="Goraichik I."/>
            <person name="Dimitrov K.M."/>
            <person name="Suarez D.L."/>
            <person name="Swayne D.E."/>
        </authorList>
    </citation>
    <scope>NUCLEOTIDE SEQUENCE [LARGE SCALE GENOMIC DNA]</scope>
    <source>
        <strain evidence="3 5">CGMCC 1.12511</strain>
    </source>
</reference>
<feature type="transmembrane region" description="Helical" evidence="1">
    <location>
        <begin position="66"/>
        <end position="83"/>
    </location>
</feature>
<dbReference type="KEGG" id="jte:ASJ30_10645"/>
<dbReference type="RefSeq" id="WP_072625079.1">
    <property type="nucleotide sequence ID" value="NZ_CP013290.1"/>
</dbReference>
<dbReference type="Proteomes" id="UP000182938">
    <property type="component" value="Chromosome"/>
</dbReference>
<accession>A0A1L3MHR7</accession>
<dbReference type="Pfam" id="PF12277">
    <property type="entry name" value="DUF3618"/>
    <property type="match status" value="1"/>
</dbReference>
<evidence type="ECO:0000313" key="3">
    <source>
        <dbReference type="EMBL" id="SMC84034.1"/>
    </source>
</evidence>
<name>A0A1L3MHR7_9MICO</name>
<gene>
    <name evidence="2" type="ORF">ASJ30_10645</name>
    <name evidence="3" type="ORF">SAMN06296429_11183</name>
</gene>
<dbReference type="EMBL" id="CP013290">
    <property type="protein sequence ID" value="APH01925.1"/>
    <property type="molecule type" value="Genomic_DNA"/>
</dbReference>
<dbReference type="EMBL" id="FWXN01000011">
    <property type="protein sequence ID" value="SMC84034.1"/>
    <property type="molecule type" value="Genomic_DNA"/>
</dbReference>
<evidence type="ECO:0008006" key="6">
    <source>
        <dbReference type="Google" id="ProtNLM"/>
    </source>
</evidence>
<dbReference type="AlphaFoldDB" id="A0A1L3MHR7"/>
<keyword evidence="1" id="KW-0812">Transmembrane</keyword>
<evidence type="ECO:0000313" key="2">
    <source>
        <dbReference type="EMBL" id="APH01925.1"/>
    </source>
</evidence>
<protein>
    <recommendedName>
        <fullName evidence="6">DUF3618 domain-containing protein</fullName>
    </recommendedName>
</protein>
<keyword evidence="1" id="KW-0472">Membrane</keyword>
<organism evidence="2 4">
    <name type="scientific">Janibacter indicus</name>
    <dbReference type="NCBI Taxonomy" id="857417"/>
    <lineage>
        <taxon>Bacteria</taxon>
        <taxon>Bacillati</taxon>
        <taxon>Actinomycetota</taxon>
        <taxon>Actinomycetes</taxon>
        <taxon>Micrococcales</taxon>
        <taxon>Intrasporangiaceae</taxon>
        <taxon>Janibacter</taxon>
    </lineage>
</organism>
<dbReference type="Proteomes" id="UP000192634">
    <property type="component" value="Unassembled WGS sequence"/>
</dbReference>
<reference evidence="2 4" key="1">
    <citation type="submission" date="2015-11" db="EMBL/GenBank/DDBJ databases">
        <authorList>
            <person name="Zhang Y."/>
            <person name="Guo Z."/>
        </authorList>
    </citation>
    <scope>NUCLEOTIDE SEQUENCE [LARGE SCALE GENOMIC DNA]</scope>
    <source>
        <strain evidence="2 4">YFY001</strain>
    </source>
</reference>
<proteinExistence type="predicted"/>
<evidence type="ECO:0000313" key="5">
    <source>
        <dbReference type="Proteomes" id="UP000192634"/>
    </source>
</evidence>
<sequence length="100" mass="11188">MSNDNPSMTKLENDIITTRDRLAQTIDELTVRAAPKNVVARQKAQARASFAQATRTESGELRMDRVAIAAAAVVGLVVLKAISTSRKHKKWERQRAKRSW</sequence>
<keyword evidence="4" id="KW-1185">Reference proteome</keyword>
<dbReference type="InterPro" id="IPR022062">
    <property type="entry name" value="DUF3618"/>
</dbReference>
<evidence type="ECO:0000313" key="4">
    <source>
        <dbReference type="Proteomes" id="UP000182938"/>
    </source>
</evidence>
<keyword evidence="1" id="KW-1133">Transmembrane helix</keyword>
<evidence type="ECO:0000256" key="1">
    <source>
        <dbReference type="SAM" id="Phobius"/>
    </source>
</evidence>
<accession>A0A1W2CGE8</accession>